<reference evidence="2 3" key="1">
    <citation type="submission" date="2024-06" db="EMBL/GenBank/DDBJ databases">
        <authorList>
            <person name="Kaempfer P."/>
            <person name="Viver T."/>
        </authorList>
    </citation>
    <scope>NUCLEOTIDE SEQUENCE [LARGE SCALE GENOMIC DNA]</scope>
    <source>
        <strain evidence="2 3">ST-75</strain>
    </source>
</reference>
<accession>A0ABW8YBK0</accession>
<dbReference type="Pfam" id="PF04224">
    <property type="entry name" value="DUF417"/>
    <property type="match status" value="1"/>
</dbReference>
<dbReference type="PIRSF" id="PIRSF028065">
    <property type="entry name" value="UCP028065"/>
    <property type="match status" value="1"/>
</dbReference>
<keyword evidence="3" id="KW-1185">Reference proteome</keyword>
<proteinExistence type="predicted"/>
<feature type="transmembrane region" description="Helical" evidence="1">
    <location>
        <begin position="114"/>
        <end position="134"/>
    </location>
</feature>
<protein>
    <submittedName>
        <fullName evidence="2">DUF417 family protein</fullName>
    </submittedName>
</protein>
<feature type="transmembrane region" description="Helical" evidence="1">
    <location>
        <begin position="12"/>
        <end position="33"/>
    </location>
</feature>
<sequence>MKSFFIQQIAQLDNLATNILRAGIVIVFIWIGALKFFTYEADGIVPFVANSPFMRFFYNHPDEYATHLNKEGAFIVENHQWHIQNNTYGFSKGLGIFLMSLGLLVALHRVAPLWSMLGSMLIFLMTLGTLSFLVTTPEAWVGNLGDTDYGFPFLSGRGRLVIKDVVILGGALVTMSQSARLYLQHKGK</sequence>
<feature type="transmembrane region" description="Helical" evidence="1">
    <location>
        <begin position="88"/>
        <end position="107"/>
    </location>
</feature>
<dbReference type="EMBL" id="JBELQB010000003">
    <property type="protein sequence ID" value="MFL9836705.1"/>
    <property type="molecule type" value="Genomic_DNA"/>
</dbReference>
<organism evidence="2 3">
    <name type="scientific">Flavobacterium rhizophilum</name>
    <dbReference type="NCBI Taxonomy" id="3163296"/>
    <lineage>
        <taxon>Bacteria</taxon>
        <taxon>Pseudomonadati</taxon>
        <taxon>Bacteroidota</taxon>
        <taxon>Flavobacteriia</taxon>
        <taxon>Flavobacteriales</taxon>
        <taxon>Flavobacteriaceae</taxon>
        <taxon>Flavobacterium</taxon>
    </lineage>
</organism>
<evidence type="ECO:0000313" key="2">
    <source>
        <dbReference type="EMBL" id="MFL9836705.1"/>
    </source>
</evidence>
<keyword evidence="1" id="KW-1133">Transmembrane helix</keyword>
<keyword evidence="1" id="KW-0812">Transmembrane</keyword>
<gene>
    <name evidence="2" type="ORF">ABS768_04295</name>
</gene>
<dbReference type="InterPro" id="IPR016865">
    <property type="entry name" value="RclC"/>
</dbReference>
<dbReference type="Proteomes" id="UP001629059">
    <property type="component" value="Unassembled WGS sequence"/>
</dbReference>
<dbReference type="PANTHER" id="PTHR40106:SF1">
    <property type="entry name" value="INNER MEMBRANE PROTEIN RCLC"/>
    <property type="match status" value="1"/>
</dbReference>
<keyword evidence="1" id="KW-0472">Membrane</keyword>
<comment type="caution">
    <text evidence="2">The sequence shown here is derived from an EMBL/GenBank/DDBJ whole genome shotgun (WGS) entry which is preliminary data.</text>
</comment>
<name>A0ABW8YBK0_9FLAO</name>
<dbReference type="RefSeq" id="WP_408073735.1">
    <property type="nucleotide sequence ID" value="NZ_JBELQB010000003.1"/>
</dbReference>
<dbReference type="InterPro" id="IPR007339">
    <property type="entry name" value="RclC-like"/>
</dbReference>
<dbReference type="PANTHER" id="PTHR40106">
    <property type="entry name" value="INNER MEMBRANE PROTEIN RCLC"/>
    <property type="match status" value="1"/>
</dbReference>
<evidence type="ECO:0000313" key="3">
    <source>
        <dbReference type="Proteomes" id="UP001629059"/>
    </source>
</evidence>
<evidence type="ECO:0000256" key="1">
    <source>
        <dbReference type="SAM" id="Phobius"/>
    </source>
</evidence>